<evidence type="ECO:0000256" key="2">
    <source>
        <dbReference type="ARBA" id="ARBA00007613"/>
    </source>
</evidence>
<reference evidence="9" key="1">
    <citation type="submission" date="2020-01" db="EMBL/GenBank/DDBJ databases">
        <authorList>
            <person name="Meier V. D."/>
            <person name="Meier V D."/>
        </authorList>
    </citation>
    <scope>NUCLEOTIDE SEQUENCE</scope>
    <source>
        <strain evidence="9">HLG_WM_MAG_10</strain>
    </source>
</reference>
<evidence type="ECO:0000256" key="6">
    <source>
        <dbReference type="ARBA" id="ARBA00023136"/>
    </source>
</evidence>
<keyword evidence="8" id="KW-0732">Signal</keyword>
<evidence type="ECO:0000256" key="3">
    <source>
        <dbReference type="ARBA" id="ARBA00022448"/>
    </source>
</evidence>
<name>A0A6S6SQY9_9BACT</name>
<dbReference type="GO" id="GO:1990281">
    <property type="term" value="C:efflux pump complex"/>
    <property type="evidence" value="ECO:0007669"/>
    <property type="project" value="TreeGrafter"/>
</dbReference>
<keyword evidence="4" id="KW-1134">Transmembrane beta strand</keyword>
<keyword evidence="3" id="KW-0813">Transport</keyword>
<gene>
    <name evidence="9" type="ORF">HELGO_WM33818</name>
</gene>
<feature type="chain" id="PRO_5028056130" evidence="8">
    <location>
        <begin position="21"/>
        <end position="436"/>
    </location>
</feature>
<protein>
    <submittedName>
        <fullName evidence="9">Transporter</fullName>
    </submittedName>
</protein>
<evidence type="ECO:0000256" key="1">
    <source>
        <dbReference type="ARBA" id="ARBA00004442"/>
    </source>
</evidence>
<dbReference type="InterPro" id="IPR003423">
    <property type="entry name" value="OMP_efflux"/>
</dbReference>
<evidence type="ECO:0000313" key="9">
    <source>
        <dbReference type="EMBL" id="CAA6805367.1"/>
    </source>
</evidence>
<dbReference type="GO" id="GO:0015562">
    <property type="term" value="F:efflux transmembrane transporter activity"/>
    <property type="evidence" value="ECO:0007669"/>
    <property type="project" value="InterPro"/>
</dbReference>
<dbReference type="EMBL" id="CACVAQ010000107">
    <property type="protein sequence ID" value="CAA6805367.1"/>
    <property type="molecule type" value="Genomic_DNA"/>
</dbReference>
<keyword evidence="7" id="KW-0998">Cell outer membrane</keyword>
<dbReference type="PANTHER" id="PTHR30026:SF20">
    <property type="entry name" value="OUTER MEMBRANE PROTEIN TOLC"/>
    <property type="match status" value="1"/>
</dbReference>
<comment type="similarity">
    <text evidence="2">Belongs to the outer membrane factor (OMF) (TC 1.B.17) family.</text>
</comment>
<dbReference type="PANTHER" id="PTHR30026">
    <property type="entry name" value="OUTER MEMBRANE PROTEIN TOLC"/>
    <property type="match status" value="1"/>
</dbReference>
<evidence type="ECO:0000256" key="7">
    <source>
        <dbReference type="ARBA" id="ARBA00023237"/>
    </source>
</evidence>
<dbReference type="GO" id="GO:0009279">
    <property type="term" value="C:cell outer membrane"/>
    <property type="evidence" value="ECO:0007669"/>
    <property type="project" value="UniProtKB-SubCell"/>
</dbReference>
<evidence type="ECO:0000256" key="5">
    <source>
        <dbReference type="ARBA" id="ARBA00022692"/>
    </source>
</evidence>
<dbReference type="InterPro" id="IPR051906">
    <property type="entry name" value="TolC-like"/>
</dbReference>
<organism evidence="9">
    <name type="scientific">uncultured Aureispira sp</name>
    <dbReference type="NCBI Taxonomy" id="1331704"/>
    <lineage>
        <taxon>Bacteria</taxon>
        <taxon>Pseudomonadati</taxon>
        <taxon>Bacteroidota</taxon>
        <taxon>Saprospiria</taxon>
        <taxon>Saprospirales</taxon>
        <taxon>Saprospiraceae</taxon>
        <taxon>Aureispira</taxon>
        <taxon>environmental samples</taxon>
    </lineage>
</organism>
<feature type="signal peptide" evidence="8">
    <location>
        <begin position="1"/>
        <end position="20"/>
    </location>
</feature>
<proteinExistence type="inferred from homology"/>
<dbReference type="Gene3D" id="1.20.1600.10">
    <property type="entry name" value="Outer membrane efflux proteins (OEP)"/>
    <property type="match status" value="1"/>
</dbReference>
<dbReference type="GO" id="GO:0015288">
    <property type="term" value="F:porin activity"/>
    <property type="evidence" value="ECO:0007669"/>
    <property type="project" value="TreeGrafter"/>
</dbReference>
<evidence type="ECO:0000256" key="4">
    <source>
        <dbReference type="ARBA" id="ARBA00022452"/>
    </source>
</evidence>
<dbReference type="AlphaFoldDB" id="A0A6S6SQY9"/>
<dbReference type="Pfam" id="PF02321">
    <property type="entry name" value="OEP"/>
    <property type="match status" value="2"/>
</dbReference>
<evidence type="ECO:0000256" key="8">
    <source>
        <dbReference type="SAM" id="SignalP"/>
    </source>
</evidence>
<dbReference type="SUPFAM" id="SSF56954">
    <property type="entry name" value="Outer membrane efflux proteins (OEP)"/>
    <property type="match status" value="1"/>
</dbReference>
<keyword evidence="5" id="KW-0812">Transmembrane</keyword>
<comment type="subcellular location">
    <subcellularLocation>
        <location evidence="1">Cell outer membrane</location>
    </subcellularLocation>
</comment>
<keyword evidence="6" id="KW-0472">Membrane</keyword>
<sequence>MKFKSIIIALLWSSPILMLAQTPIQLDDVVQTAIENNFNIKIAKNNVAAAASNVSIGAAGFLPTVDFAGGYTYSNNNTTTTFSGTIPDQIEPSAVAHNFNANLNLRYTIFDGLKPVYTLQKAKVDVQLSNTQYQQQIETTIYNTIQAYYNLALLQEDYNIATEKFSLTKIQLKRVETQRKYGQGSEVERLNLLTSYNSDSTQLLRLKLNMRQAVRQLNKVLGTEEVADDAIVEVNTDLDLSLNYETVKEAALKNNLTVLSAQQNIEKANLDYKIVKTELYPKLKTTLSYGYNGSRNDVGIVKENDAIGPSINLGLTYNIYGAGAVKRAKIQSRLDIKNKELNLESVQYDIEQSIKDAYSNHENNIALIPLEESNVVISKQSFDRITKVYNLGQASLLDYQQAELNYIQAQKQVITAKYNAKLSEWELRRLAGTIAR</sequence>
<accession>A0A6S6SQY9</accession>